<feature type="non-terminal residue" evidence="1">
    <location>
        <position position="1"/>
    </location>
</feature>
<dbReference type="EMBL" id="CAJVPS010047830">
    <property type="protein sequence ID" value="CAG8763638.1"/>
    <property type="molecule type" value="Genomic_DNA"/>
</dbReference>
<accession>A0A9N9NV54</accession>
<evidence type="ECO:0000313" key="1">
    <source>
        <dbReference type="EMBL" id="CAG8763638.1"/>
    </source>
</evidence>
<protein>
    <submittedName>
        <fullName evidence="1">6624_t:CDS:1</fullName>
    </submittedName>
</protein>
<sequence>DALRLKYFKADDPAYYPVLLSELKVNFAQWKSERKIDPSNCPEQLRQILFEIDEVLEGN</sequence>
<proteinExistence type="predicted"/>
<comment type="caution">
    <text evidence="1">The sequence shown here is derived from an EMBL/GenBank/DDBJ whole genome shotgun (WGS) entry which is preliminary data.</text>
</comment>
<name>A0A9N9NV54_9GLOM</name>
<organism evidence="1 2">
    <name type="scientific">Ambispora leptoticha</name>
    <dbReference type="NCBI Taxonomy" id="144679"/>
    <lineage>
        <taxon>Eukaryota</taxon>
        <taxon>Fungi</taxon>
        <taxon>Fungi incertae sedis</taxon>
        <taxon>Mucoromycota</taxon>
        <taxon>Glomeromycotina</taxon>
        <taxon>Glomeromycetes</taxon>
        <taxon>Archaeosporales</taxon>
        <taxon>Ambisporaceae</taxon>
        <taxon>Ambispora</taxon>
    </lineage>
</organism>
<reference evidence="1" key="1">
    <citation type="submission" date="2021-06" db="EMBL/GenBank/DDBJ databases">
        <authorList>
            <person name="Kallberg Y."/>
            <person name="Tangrot J."/>
            <person name="Rosling A."/>
        </authorList>
    </citation>
    <scope>NUCLEOTIDE SEQUENCE</scope>
    <source>
        <strain evidence="1">FL130A</strain>
    </source>
</reference>
<evidence type="ECO:0000313" key="2">
    <source>
        <dbReference type="Proteomes" id="UP000789508"/>
    </source>
</evidence>
<dbReference type="AlphaFoldDB" id="A0A9N9NV54"/>
<keyword evidence="2" id="KW-1185">Reference proteome</keyword>
<gene>
    <name evidence="1" type="ORF">ALEPTO_LOCUS13769</name>
</gene>
<dbReference type="Proteomes" id="UP000789508">
    <property type="component" value="Unassembled WGS sequence"/>
</dbReference>